<feature type="transmembrane region" description="Helical" evidence="12">
    <location>
        <begin position="193"/>
        <end position="215"/>
    </location>
</feature>
<dbReference type="PROSITE" id="PS50262">
    <property type="entry name" value="G_PROTEIN_RECEP_F1_2"/>
    <property type="match status" value="1"/>
</dbReference>
<comment type="subcellular location">
    <subcellularLocation>
        <location evidence="1">Cell membrane</location>
        <topology evidence="1">Multi-pass membrane protein</topology>
    </subcellularLocation>
</comment>
<organism evidence="14 15">
    <name type="scientific">Polyplax serrata</name>
    <name type="common">Common mouse louse</name>
    <dbReference type="NCBI Taxonomy" id="468196"/>
    <lineage>
        <taxon>Eukaryota</taxon>
        <taxon>Metazoa</taxon>
        <taxon>Ecdysozoa</taxon>
        <taxon>Arthropoda</taxon>
        <taxon>Hexapoda</taxon>
        <taxon>Insecta</taxon>
        <taxon>Pterygota</taxon>
        <taxon>Neoptera</taxon>
        <taxon>Paraneoptera</taxon>
        <taxon>Psocodea</taxon>
        <taxon>Troctomorpha</taxon>
        <taxon>Phthiraptera</taxon>
        <taxon>Anoplura</taxon>
        <taxon>Polyplacidae</taxon>
        <taxon>Polyplax</taxon>
    </lineage>
</organism>
<evidence type="ECO:0000256" key="6">
    <source>
        <dbReference type="ARBA" id="ARBA00023040"/>
    </source>
</evidence>
<keyword evidence="10 11" id="KW-0807">Transducer</keyword>
<feature type="transmembrane region" description="Helical" evidence="12">
    <location>
        <begin position="152"/>
        <end position="173"/>
    </location>
</feature>
<dbReference type="GO" id="GO:0005886">
    <property type="term" value="C:plasma membrane"/>
    <property type="evidence" value="ECO:0007669"/>
    <property type="project" value="UniProtKB-SubCell"/>
</dbReference>
<evidence type="ECO:0000256" key="3">
    <source>
        <dbReference type="ARBA" id="ARBA00022475"/>
    </source>
</evidence>
<keyword evidence="9 11" id="KW-0675">Receptor</keyword>
<keyword evidence="6 11" id="KW-0297">G-protein coupled receptor</keyword>
<dbReference type="GO" id="GO:0043410">
    <property type="term" value="P:positive regulation of MAPK cascade"/>
    <property type="evidence" value="ECO:0007669"/>
    <property type="project" value="TreeGrafter"/>
</dbReference>
<evidence type="ECO:0000256" key="2">
    <source>
        <dbReference type="ARBA" id="ARBA00010663"/>
    </source>
</evidence>
<dbReference type="GO" id="GO:0071880">
    <property type="term" value="P:adenylate cyclase-activating adrenergic receptor signaling pathway"/>
    <property type="evidence" value="ECO:0007669"/>
    <property type="project" value="TreeGrafter"/>
</dbReference>
<keyword evidence="7 12" id="KW-0472">Membrane</keyword>
<dbReference type="FunFam" id="1.20.1070.10:FF:000523">
    <property type="entry name" value="5-hydroxytryptamine receptor 2B"/>
    <property type="match status" value="1"/>
</dbReference>
<keyword evidence="4 11" id="KW-0812">Transmembrane</keyword>
<dbReference type="PANTHER" id="PTHR24248">
    <property type="entry name" value="ADRENERGIC RECEPTOR-RELATED G-PROTEIN COUPLED RECEPTOR"/>
    <property type="match status" value="1"/>
</dbReference>
<dbReference type="Pfam" id="PF00001">
    <property type="entry name" value="7tm_1"/>
    <property type="match status" value="1"/>
</dbReference>
<evidence type="ECO:0000256" key="10">
    <source>
        <dbReference type="ARBA" id="ARBA00023224"/>
    </source>
</evidence>
<dbReference type="PANTHER" id="PTHR24248:SF199">
    <property type="entry name" value="IP13425P-RELATED"/>
    <property type="match status" value="1"/>
</dbReference>
<accession>A0AAN8S754</accession>
<feature type="transmembrane region" description="Helical" evidence="12">
    <location>
        <begin position="36"/>
        <end position="60"/>
    </location>
</feature>
<evidence type="ECO:0000313" key="15">
    <source>
        <dbReference type="Proteomes" id="UP001372834"/>
    </source>
</evidence>
<feature type="domain" description="G-protein coupled receptors family 1 profile" evidence="13">
    <location>
        <begin position="52"/>
        <end position="255"/>
    </location>
</feature>
<name>A0AAN8S754_POLSC</name>
<evidence type="ECO:0000256" key="5">
    <source>
        <dbReference type="ARBA" id="ARBA00022989"/>
    </source>
</evidence>
<dbReference type="GO" id="GO:0004993">
    <property type="term" value="F:G protein-coupled serotonin receptor activity"/>
    <property type="evidence" value="ECO:0007669"/>
    <property type="project" value="UniProtKB-ARBA"/>
</dbReference>
<sequence>MDKEINFTIAEEFLNVTAEWLPPPVPTLHQLSWEDLTLAIILCVFIIITVVGNTLVIMAVITTRRLRTVTNCYVMSLAVADWLVGVFVMPPKVALHLMGSWELGGILCDIWISLDVLCCTASILSLCAISVDRYLAVTQPLNYSRRRRSKKLAMLMILIVWLVAVAITCPPIFGWYDVNHHKDKTCRYNQNEGYVIFSAMGSFFIPLTVMLYVYARISCVVSKRHDKLRQVQNGSKFEINQLDVTPFVVKRQRQI</sequence>
<dbReference type="AlphaFoldDB" id="A0AAN8S754"/>
<dbReference type="InterPro" id="IPR017452">
    <property type="entry name" value="GPCR_Rhodpsn_7TM"/>
</dbReference>
<dbReference type="EMBL" id="JAWJWE010000006">
    <property type="protein sequence ID" value="KAK6632836.1"/>
    <property type="molecule type" value="Genomic_DNA"/>
</dbReference>
<gene>
    <name evidence="14" type="ORF">RUM43_012575</name>
</gene>
<evidence type="ECO:0000256" key="12">
    <source>
        <dbReference type="SAM" id="Phobius"/>
    </source>
</evidence>
<evidence type="ECO:0000256" key="1">
    <source>
        <dbReference type="ARBA" id="ARBA00004651"/>
    </source>
</evidence>
<keyword evidence="5 12" id="KW-1133">Transmembrane helix</keyword>
<dbReference type="PRINTS" id="PR00237">
    <property type="entry name" value="GPCRRHODOPSN"/>
</dbReference>
<evidence type="ECO:0000256" key="11">
    <source>
        <dbReference type="RuleBase" id="RU000688"/>
    </source>
</evidence>
<dbReference type="PROSITE" id="PS00237">
    <property type="entry name" value="G_PROTEIN_RECEP_F1_1"/>
    <property type="match status" value="1"/>
</dbReference>
<evidence type="ECO:0000259" key="13">
    <source>
        <dbReference type="PROSITE" id="PS50262"/>
    </source>
</evidence>
<comment type="similarity">
    <text evidence="2 11">Belongs to the G-protein coupled receptor 1 family.</text>
</comment>
<evidence type="ECO:0000313" key="14">
    <source>
        <dbReference type="EMBL" id="KAK6632836.1"/>
    </source>
</evidence>
<dbReference type="Gene3D" id="1.20.1070.10">
    <property type="entry name" value="Rhodopsin 7-helix transmembrane proteins"/>
    <property type="match status" value="1"/>
</dbReference>
<feature type="transmembrane region" description="Helical" evidence="12">
    <location>
        <begin position="72"/>
        <end position="90"/>
    </location>
</feature>
<keyword evidence="3" id="KW-1003">Cell membrane</keyword>
<dbReference type="SUPFAM" id="SSF81321">
    <property type="entry name" value="Family A G protein-coupled receptor-like"/>
    <property type="match status" value="1"/>
</dbReference>
<keyword evidence="8" id="KW-1015">Disulfide bond</keyword>
<dbReference type="InterPro" id="IPR000276">
    <property type="entry name" value="GPCR_Rhodpsn"/>
</dbReference>
<feature type="transmembrane region" description="Helical" evidence="12">
    <location>
        <begin position="110"/>
        <end position="131"/>
    </location>
</feature>
<evidence type="ECO:0000256" key="8">
    <source>
        <dbReference type="ARBA" id="ARBA00023157"/>
    </source>
</evidence>
<evidence type="ECO:0000256" key="7">
    <source>
        <dbReference type="ARBA" id="ARBA00023136"/>
    </source>
</evidence>
<reference evidence="14 15" key="1">
    <citation type="submission" date="2023-10" db="EMBL/GenBank/DDBJ databases">
        <title>Genomes of two closely related lineages of the louse Polyplax serrata with different host specificities.</title>
        <authorList>
            <person name="Martinu J."/>
            <person name="Tarabai H."/>
            <person name="Stefka J."/>
            <person name="Hypsa V."/>
        </authorList>
    </citation>
    <scope>NUCLEOTIDE SEQUENCE [LARGE SCALE GENOMIC DNA]</scope>
    <source>
        <strain evidence="14">HR10_N</strain>
    </source>
</reference>
<evidence type="ECO:0000256" key="4">
    <source>
        <dbReference type="ARBA" id="ARBA00022692"/>
    </source>
</evidence>
<protein>
    <recommendedName>
        <fullName evidence="13">G-protein coupled receptors family 1 profile domain-containing protein</fullName>
    </recommendedName>
</protein>
<evidence type="ECO:0000256" key="9">
    <source>
        <dbReference type="ARBA" id="ARBA00023170"/>
    </source>
</evidence>
<proteinExistence type="inferred from homology"/>
<dbReference type="Proteomes" id="UP001372834">
    <property type="component" value="Unassembled WGS sequence"/>
</dbReference>
<comment type="caution">
    <text evidence="14">The sequence shown here is derived from an EMBL/GenBank/DDBJ whole genome shotgun (WGS) entry which is preliminary data.</text>
</comment>